<dbReference type="AlphaFoldDB" id="A0A023EKV6"/>
<dbReference type="VEuPathDB" id="VectorBase:AALF006395"/>
<feature type="signal peptide" evidence="2">
    <location>
        <begin position="1"/>
        <end position="16"/>
    </location>
</feature>
<evidence type="ECO:0000313" key="3">
    <source>
        <dbReference type="EMBL" id="JAC09805.1"/>
    </source>
</evidence>
<feature type="chain" id="PRO_5001514738" evidence="2">
    <location>
        <begin position="17"/>
        <end position="242"/>
    </location>
</feature>
<feature type="compositionally biased region" description="Polar residues" evidence="1">
    <location>
        <begin position="226"/>
        <end position="235"/>
    </location>
</feature>
<dbReference type="VEuPathDB" id="VectorBase:AALC636_033055"/>
<dbReference type="VEuPathDB" id="VectorBase:AALFPA_067203"/>
<keyword evidence="2" id="KW-0732">Signal</keyword>
<evidence type="ECO:0000256" key="2">
    <source>
        <dbReference type="SAM" id="SignalP"/>
    </source>
</evidence>
<protein>
    <submittedName>
        <fullName evidence="3">Putative bric a brac 2</fullName>
    </submittedName>
</protein>
<sequence length="242" mass="24470">MLKFVLISALVAGASAGYASSQYAGAGTSSGLYNQVNSGQNAYADKYPYTNTGYNGGFQSQYAGPNGIAASAGSGAFVPGFAPFQPVPAFPSAFDFNSFYQGLQANFANLYQQQLAHQNALFNQIRQQQAFAANAGAGAGAGAGVGGGFVSGGNYGAPGYAGASAAYGPGGTHQTAHIYPENPQSPNVDVSNRFGGGQPQGGPGFVGVSSFSSSSNVNGQSHREASTTVNDNGKVTTYHVRS</sequence>
<feature type="compositionally biased region" description="Gly residues" evidence="1">
    <location>
        <begin position="194"/>
        <end position="205"/>
    </location>
</feature>
<feature type="compositionally biased region" description="Low complexity" evidence="1">
    <location>
        <begin position="206"/>
        <end position="220"/>
    </location>
</feature>
<dbReference type="EMBL" id="GAPW01003793">
    <property type="protein sequence ID" value="JAC09805.1"/>
    <property type="molecule type" value="mRNA"/>
</dbReference>
<name>A0A023EKV6_AEDAL</name>
<proteinExistence type="evidence at transcript level"/>
<feature type="region of interest" description="Disordered" evidence="1">
    <location>
        <begin position="179"/>
        <end position="242"/>
    </location>
</feature>
<organism evidence="3">
    <name type="scientific">Aedes albopictus</name>
    <name type="common">Asian tiger mosquito</name>
    <name type="synonym">Stegomyia albopicta</name>
    <dbReference type="NCBI Taxonomy" id="7160"/>
    <lineage>
        <taxon>Eukaryota</taxon>
        <taxon>Metazoa</taxon>
        <taxon>Ecdysozoa</taxon>
        <taxon>Arthropoda</taxon>
        <taxon>Hexapoda</taxon>
        <taxon>Insecta</taxon>
        <taxon>Pterygota</taxon>
        <taxon>Neoptera</taxon>
        <taxon>Endopterygota</taxon>
        <taxon>Diptera</taxon>
        <taxon>Nematocera</taxon>
        <taxon>Culicoidea</taxon>
        <taxon>Culicidae</taxon>
        <taxon>Culicinae</taxon>
        <taxon>Aedini</taxon>
        <taxon>Aedes</taxon>
        <taxon>Stegomyia</taxon>
    </lineage>
</organism>
<reference evidence="3" key="1">
    <citation type="journal article" date="2014" name="PLoS Negl. Trop. Dis.">
        <title>Identification and characterization of seminal fluid proteins in the Asian tiger mosquito, Aedes albopictus.</title>
        <authorList>
            <person name="Boes K.E."/>
            <person name="Ribeiro J.M."/>
            <person name="Wong A."/>
            <person name="Harrington L.C."/>
            <person name="Wolfner M.F."/>
            <person name="Sirot L.K."/>
        </authorList>
    </citation>
    <scope>NUCLEOTIDE SEQUENCE</scope>
    <source>
        <tissue evidence="3">Reproductive organs</tissue>
    </source>
</reference>
<accession>A0A023EKV6</accession>
<dbReference type="VEuPathDB" id="VectorBase:AALFPA_080081"/>
<evidence type="ECO:0000256" key="1">
    <source>
        <dbReference type="SAM" id="MobiDB-lite"/>
    </source>
</evidence>